<dbReference type="SUPFAM" id="SSF46689">
    <property type="entry name" value="Homeodomain-like"/>
    <property type="match status" value="1"/>
</dbReference>
<gene>
    <name evidence="5" type="ORF">MNBD_GAMMA08-367</name>
</gene>
<protein>
    <recommendedName>
        <fullName evidence="4">HTH araC/xylS-type domain-containing protein</fullName>
    </recommendedName>
</protein>
<accession>A0A3B0XSC5</accession>
<dbReference type="GO" id="GO:0043565">
    <property type="term" value="F:sequence-specific DNA binding"/>
    <property type="evidence" value="ECO:0007669"/>
    <property type="project" value="InterPro"/>
</dbReference>
<keyword evidence="1" id="KW-0805">Transcription regulation</keyword>
<dbReference type="GO" id="GO:0003700">
    <property type="term" value="F:DNA-binding transcription factor activity"/>
    <property type="evidence" value="ECO:0007669"/>
    <property type="project" value="InterPro"/>
</dbReference>
<reference evidence="5" key="1">
    <citation type="submission" date="2018-06" db="EMBL/GenBank/DDBJ databases">
        <authorList>
            <person name="Zhirakovskaya E."/>
        </authorList>
    </citation>
    <scope>NUCLEOTIDE SEQUENCE</scope>
</reference>
<dbReference type="EMBL" id="UOFH01000296">
    <property type="protein sequence ID" value="VAW64759.1"/>
    <property type="molecule type" value="Genomic_DNA"/>
</dbReference>
<dbReference type="InterPro" id="IPR020449">
    <property type="entry name" value="Tscrpt_reg_AraC-type_HTH"/>
</dbReference>
<dbReference type="InterPro" id="IPR018060">
    <property type="entry name" value="HTH_AraC"/>
</dbReference>
<evidence type="ECO:0000256" key="2">
    <source>
        <dbReference type="ARBA" id="ARBA00023125"/>
    </source>
</evidence>
<evidence type="ECO:0000313" key="5">
    <source>
        <dbReference type="EMBL" id="VAW64759.1"/>
    </source>
</evidence>
<proteinExistence type="predicted"/>
<dbReference type="PRINTS" id="PR00032">
    <property type="entry name" value="HTHARAC"/>
</dbReference>
<evidence type="ECO:0000259" key="4">
    <source>
        <dbReference type="PROSITE" id="PS01124"/>
    </source>
</evidence>
<dbReference type="Pfam" id="PF12833">
    <property type="entry name" value="HTH_18"/>
    <property type="match status" value="1"/>
</dbReference>
<keyword evidence="2" id="KW-0238">DNA-binding</keyword>
<sequence length="61" mass="6995">TPGQYIVWWRMQIAWSLLNSGQLVSQVAEKVGYQSESSFSRAFYKMFSTTAGKVRRNKTST</sequence>
<evidence type="ECO:0000256" key="1">
    <source>
        <dbReference type="ARBA" id="ARBA00023015"/>
    </source>
</evidence>
<feature type="non-terminal residue" evidence="5">
    <location>
        <position position="1"/>
    </location>
</feature>
<feature type="domain" description="HTH araC/xylS-type" evidence="4">
    <location>
        <begin position="1"/>
        <end position="57"/>
    </location>
</feature>
<name>A0A3B0XSC5_9ZZZZ</name>
<dbReference type="PROSITE" id="PS01124">
    <property type="entry name" value="HTH_ARAC_FAMILY_2"/>
    <property type="match status" value="1"/>
</dbReference>
<dbReference type="PANTHER" id="PTHR11019">
    <property type="entry name" value="HTH-TYPE TRANSCRIPTIONAL REGULATOR NIMR"/>
    <property type="match status" value="1"/>
</dbReference>
<dbReference type="InterPro" id="IPR009057">
    <property type="entry name" value="Homeodomain-like_sf"/>
</dbReference>
<organism evidence="5">
    <name type="scientific">hydrothermal vent metagenome</name>
    <dbReference type="NCBI Taxonomy" id="652676"/>
    <lineage>
        <taxon>unclassified sequences</taxon>
        <taxon>metagenomes</taxon>
        <taxon>ecological metagenomes</taxon>
    </lineage>
</organism>
<dbReference type="AlphaFoldDB" id="A0A3B0XSC5"/>
<dbReference type="PANTHER" id="PTHR11019:SF159">
    <property type="entry name" value="TRANSCRIPTIONAL REGULATOR-RELATED"/>
    <property type="match status" value="1"/>
</dbReference>
<evidence type="ECO:0000256" key="3">
    <source>
        <dbReference type="ARBA" id="ARBA00023163"/>
    </source>
</evidence>
<keyword evidence="3" id="KW-0804">Transcription</keyword>
<dbReference type="Gene3D" id="1.10.10.60">
    <property type="entry name" value="Homeodomain-like"/>
    <property type="match status" value="1"/>
</dbReference>